<keyword evidence="3" id="KW-0804">Transcription</keyword>
<reference evidence="6" key="1">
    <citation type="journal article" date="2019" name="Int. J. Syst. Evol. Microbiol.">
        <title>The Global Catalogue of Microorganisms (GCM) 10K type strain sequencing project: providing services to taxonomists for standard genome sequencing and annotation.</title>
        <authorList>
            <consortium name="The Broad Institute Genomics Platform"/>
            <consortium name="The Broad Institute Genome Sequencing Center for Infectious Disease"/>
            <person name="Wu L."/>
            <person name="Ma J."/>
        </authorList>
    </citation>
    <scope>NUCLEOTIDE SEQUENCE [LARGE SCALE GENOMIC DNA]</scope>
    <source>
        <strain evidence="6">JCM 16259</strain>
    </source>
</reference>
<evidence type="ECO:0000313" key="5">
    <source>
        <dbReference type="EMBL" id="GAA2503583.1"/>
    </source>
</evidence>
<dbReference type="Proteomes" id="UP001500730">
    <property type="component" value="Unassembled WGS sequence"/>
</dbReference>
<organism evidence="5 6">
    <name type="scientific">Terrabacter carboxydivorans</name>
    <dbReference type="NCBI Taxonomy" id="619730"/>
    <lineage>
        <taxon>Bacteria</taxon>
        <taxon>Bacillati</taxon>
        <taxon>Actinomycetota</taxon>
        <taxon>Actinomycetes</taxon>
        <taxon>Micrococcales</taxon>
        <taxon>Intrasporangiaceae</taxon>
        <taxon>Terrabacter</taxon>
    </lineage>
</organism>
<evidence type="ECO:0000256" key="1">
    <source>
        <dbReference type="ARBA" id="ARBA00023015"/>
    </source>
</evidence>
<dbReference type="PANTHER" id="PTHR30146:SF155">
    <property type="entry name" value="ALANINE RACEMASE"/>
    <property type="match status" value="1"/>
</dbReference>
<dbReference type="EMBL" id="BAAARE010000048">
    <property type="protein sequence ID" value="GAA2503583.1"/>
    <property type="molecule type" value="Genomic_DNA"/>
</dbReference>
<evidence type="ECO:0000256" key="2">
    <source>
        <dbReference type="ARBA" id="ARBA00023125"/>
    </source>
</evidence>
<dbReference type="Pfam" id="PF13377">
    <property type="entry name" value="Peripla_BP_3"/>
    <property type="match status" value="1"/>
</dbReference>
<accession>A0ABP5ZSD9</accession>
<name>A0ABP5ZSD9_9MICO</name>
<dbReference type="SUPFAM" id="SSF53822">
    <property type="entry name" value="Periplasmic binding protein-like I"/>
    <property type="match status" value="1"/>
</dbReference>
<protein>
    <recommendedName>
        <fullName evidence="4">Transcriptional regulator LacI/GalR-like sensor domain-containing protein</fullName>
    </recommendedName>
</protein>
<evidence type="ECO:0000256" key="3">
    <source>
        <dbReference type="ARBA" id="ARBA00023163"/>
    </source>
</evidence>
<feature type="domain" description="Transcriptional regulator LacI/GalR-like sensor" evidence="4">
    <location>
        <begin position="131"/>
        <end position="297"/>
    </location>
</feature>
<dbReference type="InterPro" id="IPR046335">
    <property type="entry name" value="LacI/GalR-like_sensor"/>
</dbReference>
<dbReference type="CDD" id="cd06267">
    <property type="entry name" value="PBP1_LacI_sugar_binding-like"/>
    <property type="match status" value="1"/>
</dbReference>
<keyword evidence="1" id="KW-0805">Transcription regulation</keyword>
<comment type="caution">
    <text evidence="5">The sequence shown here is derived from an EMBL/GenBank/DDBJ whole genome shotgun (WGS) entry which is preliminary data.</text>
</comment>
<evidence type="ECO:0000259" key="4">
    <source>
        <dbReference type="Pfam" id="PF13377"/>
    </source>
</evidence>
<dbReference type="PANTHER" id="PTHR30146">
    <property type="entry name" value="LACI-RELATED TRANSCRIPTIONAL REPRESSOR"/>
    <property type="match status" value="1"/>
</dbReference>
<keyword evidence="6" id="KW-1185">Reference proteome</keyword>
<keyword evidence="2" id="KW-0238">DNA-binding</keyword>
<proteinExistence type="predicted"/>
<evidence type="ECO:0000313" key="6">
    <source>
        <dbReference type="Proteomes" id="UP001500730"/>
    </source>
</evidence>
<dbReference type="Gene3D" id="3.40.50.2300">
    <property type="match status" value="2"/>
</dbReference>
<dbReference type="InterPro" id="IPR028082">
    <property type="entry name" value="Peripla_BP_I"/>
</dbReference>
<sequence length="316" mass="34039">MLDAARDLSYVTPFQLQPVDSRSRPTIAVIVPFVTRWFFATATESAIDFLRARGYDVLLYHLGSAAVRDEFFARMPLAGRVDGILSLSMPLSEDHTLSLRALDLPLVSLGAAIPNSPSVGIDDVSAARAAVNHLVNLRHERIALIAGKPDDPRFEFPTSVSRRLGYEDALNSAGIEFDAGLVAEGPHGIKGGAAAMAELLARPAAPTAVFAEYADLAIGALCALRRAGLRAPNDVSVVCIDDNELTDSLDLTTVDQDVHRQAHVAARMLLQLLGAEPGEPPEEAVLIPTRLILRGTTSTPWIPHRTHFNMTAVPQF</sequence>
<gene>
    <name evidence="5" type="ORF">GCM10009858_46960</name>
</gene>